<proteinExistence type="predicted"/>
<reference evidence="1 2" key="1">
    <citation type="submission" date="2016-06" db="EMBL/GenBank/DDBJ databases">
        <authorList>
            <person name="Haines A.N."/>
            <person name="Council K.R."/>
        </authorList>
    </citation>
    <scope>NUCLEOTIDE SEQUENCE [LARGE SCALE GENOMIC DNA]</scope>
    <source>
        <strain evidence="1 2">SP158-29</strain>
    </source>
</reference>
<accession>A0A854WEP9</accession>
<sequence>MHWEVLRTEKCSRWQSNKIIKKFTTEEEAKSYKSSIKGYSEIYIVNESYSNQ</sequence>
<protein>
    <submittedName>
        <fullName evidence="1">Uncharacterized protein</fullName>
    </submittedName>
</protein>
<evidence type="ECO:0000313" key="1">
    <source>
        <dbReference type="EMBL" id="PCH13263.1"/>
    </source>
</evidence>
<comment type="caution">
    <text evidence="1">The sequence shown here is derived from an EMBL/GenBank/DDBJ whole genome shotgun (WGS) entry which is preliminary data.</text>
</comment>
<dbReference type="EMBL" id="NSGR01000005">
    <property type="protein sequence ID" value="PCH13263.1"/>
    <property type="molecule type" value="Genomic_DNA"/>
</dbReference>
<dbReference type="AlphaFoldDB" id="A0A854WEP9"/>
<dbReference type="RefSeq" id="WP_177216627.1">
    <property type="nucleotide sequence ID" value="NZ_NSGR01000005.1"/>
</dbReference>
<gene>
    <name evidence="1" type="ORF">A9Y57_00663</name>
</gene>
<name>A0A854WEP9_9STRE</name>
<evidence type="ECO:0000313" key="2">
    <source>
        <dbReference type="Proteomes" id="UP000217465"/>
    </source>
</evidence>
<organism evidence="1 2">
    <name type="scientific">Streptococcus parauberis</name>
    <dbReference type="NCBI Taxonomy" id="1348"/>
    <lineage>
        <taxon>Bacteria</taxon>
        <taxon>Bacillati</taxon>
        <taxon>Bacillota</taxon>
        <taxon>Bacilli</taxon>
        <taxon>Lactobacillales</taxon>
        <taxon>Streptococcaceae</taxon>
        <taxon>Streptococcus</taxon>
    </lineage>
</organism>
<dbReference type="Proteomes" id="UP000217465">
    <property type="component" value="Unassembled WGS sequence"/>
</dbReference>